<proteinExistence type="predicted"/>
<organism evidence="1 2">
    <name type="scientific">Albidovulum marisflavi</name>
    <dbReference type="NCBI Taxonomy" id="2984159"/>
    <lineage>
        <taxon>Bacteria</taxon>
        <taxon>Pseudomonadati</taxon>
        <taxon>Pseudomonadota</taxon>
        <taxon>Alphaproteobacteria</taxon>
        <taxon>Rhodobacterales</taxon>
        <taxon>Paracoccaceae</taxon>
        <taxon>Albidovulum</taxon>
    </lineage>
</organism>
<evidence type="ECO:0000313" key="1">
    <source>
        <dbReference type="EMBL" id="MCV2867477.1"/>
    </source>
</evidence>
<protein>
    <recommendedName>
        <fullName evidence="3">Haemolysin activator HlyB C-terminal domain-containing protein</fullName>
    </recommendedName>
</protein>
<dbReference type="RefSeq" id="WP_263733125.1">
    <property type="nucleotide sequence ID" value="NZ_JAOWKY010000001.1"/>
</dbReference>
<keyword evidence="2" id="KW-1185">Reference proteome</keyword>
<name>A0ABT2Z8M6_9RHOB</name>
<evidence type="ECO:0008006" key="3">
    <source>
        <dbReference type="Google" id="ProtNLM"/>
    </source>
</evidence>
<accession>A0ABT2Z8M6</accession>
<comment type="caution">
    <text evidence="1">The sequence shown here is derived from an EMBL/GenBank/DDBJ whole genome shotgun (WGS) entry which is preliminary data.</text>
</comment>
<dbReference type="Proteomes" id="UP001652542">
    <property type="component" value="Unassembled WGS sequence"/>
</dbReference>
<dbReference type="Gene3D" id="2.40.160.50">
    <property type="entry name" value="membrane protein fhac: a member of the omp85/tpsb transporter family"/>
    <property type="match status" value="1"/>
</dbReference>
<gene>
    <name evidence="1" type="ORF">OEW28_02415</name>
</gene>
<evidence type="ECO:0000313" key="2">
    <source>
        <dbReference type="Proteomes" id="UP001652542"/>
    </source>
</evidence>
<reference evidence="1 2" key="1">
    <citation type="submission" date="2022-10" db="EMBL/GenBank/DDBJ databases">
        <title>Defluviimonas sp. nov., isolated from ocean surface water.</title>
        <authorList>
            <person name="He W."/>
            <person name="Wang L."/>
            <person name="Zhang D.-F."/>
        </authorList>
    </citation>
    <scope>NUCLEOTIDE SEQUENCE [LARGE SCALE GENOMIC DNA]</scope>
    <source>
        <strain evidence="1 2">WL0002</strain>
    </source>
</reference>
<sequence>MNGDRCVGGRIELAYDVLRPDLRDARLDATQMFLGLDGGRVWDNANPVLPATSDGWSSVSAGLRVLRGEVLAEVLVSRILDEPVGAFTQSRSRLWLRVAARF</sequence>
<dbReference type="EMBL" id="JAOWKY010000001">
    <property type="protein sequence ID" value="MCV2867477.1"/>
    <property type="molecule type" value="Genomic_DNA"/>
</dbReference>